<dbReference type="Proteomes" id="UP001283361">
    <property type="component" value="Unassembled WGS sequence"/>
</dbReference>
<reference evidence="2" key="1">
    <citation type="journal article" date="2023" name="G3 (Bethesda)">
        <title>A reference genome for the long-term kleptoplast-retaining sea slug Elysia crispata morphotype clarki.</title>
        <authorList>
            <person name="Eastman K.E."/>
            <person name="Pendleton A.L."/>
            <person name="Shaikh M.A."/>
            <person name="Suttiyut T."/>
            <person name="Ogas R."/>
            <person name="Tomko P."/>
            <person name="Gavelis G."/>
            <person name="Widhalm J.R."/>
            <person name="Wisecaver J.H."/>
        </authorList>
    </citation>
    <scope>NUCLEOTIDE SEQUENCE</scope>
    <source>
        <strain evidence="2">ECLA1</strain>
    </source>
</reference>
<evidence type="ECO:0000313" key="2">
    <source>
        <dbReference type="EMBL" id="KAK3791532.1"/>
    </source>
</evidence>
<sequence length="344" mass="37282">MGQTALLRRGIRRVRSRVSLIPFSEGCCSSSLSNHLIARDSGGGSICRSNPRPVPNPSFPGRIYHHSPRPGCFVLAMFPRFILSPHGPRGSKSKNQVIGEITLAAELSDESQWQPLLIPRVCAVAAPLFPRLWLRVSVLVRVYSEQRMLCGDTSRSALSSFLDPSSLRLERENCCHIAEQLDNNGSRGGLVSVGDSWLMVDENALAVVLSLPLCGGSCSRGGVEVVESAVRVFDNIIVGAESQFSGHSVRVNFDADTSFHCELLPVEELRRLVNGKLQFRCTSTSLSQPIQSEYLGARVIATQLGTSENNTGRRRRSVAAEGLGGGKRPPSGFTSTRPQASTGR</sequence>
<organism evidence="2 3">
    <name type="scientific">Elysia crispata</name>
    <name type="common">lettuce slug</name>
    <dbReference type="NCBI Taxonomy" id="231223"/>
    <lineage>
        <taxon>Eukaryota</taxon>
        <taxon>Metazoa</taxon>
        <taxon>Spiralia</taxon>
        <taxon>Lophotrochozoa</taxon>
        <taxon>Mollusca</taxon>
        <taxon>Gastropoda</taxon>
        <taxon>Heterobranchia</taxon>
        <taxon>Euthyneura</taxon>
        <taxon>Panpulmonata</taxon>
        <taxon>Sacoglossa</taxon>
        <taxon>Placobranchoidea</taxon>
        <taxon>Plakobranchidae</taxon>
        <taxon>Elysia</taxon>
    </lineage>
</organism>
<dbReference type="EMBL" id="JAWDGP010001469">
    <property type="protein sequence ID" value="KAK3791532.1"/>
    <property type="molecule type" value="Genomic_DNA"/>
</dbReference>
<feature type="compositionally biased region" description="Polar residues" evidence="1">
    <location>
        <begin position="332"/>
        <end position="344"/>
    </location>
</feature>
<name>A0AAE1ARR7_9GAST</name>
<protein>
    <submittedName>
        <fullName evidence="2">Uncharacterized protein</fullName>
    </submittedName>
</protein>
<evidence type="ECO:0000313" key="3">
    <source>
        <dbReference type="Proteomes" id="UP001283361"/>
    </source>
</evidence>
<keyword evidence="3" id="KW-1185">Reference proteome</keyword>
<gene>
    <name evidence="2" type="ORF">RRG08_061544</name>
</gene>
<accession>A0AAE1ARR7</accession>
<feature type="region of interest" description="Disordered" evidence="1">
    <location>
        <begin position="306"/>
        <end position="344"/>
    </location>
</feature>
<comment type="caution">
    <text evidence="2">The sequence shown here is derived from an EMBL/GenBank/DDBJ whole genome shotgun (WGS) entry which is preliminary data.</text>
</comment>
<proteinExistence type="predicted"/>
<dbReference type="AlphaFoldDB" id="A0AAE1ARR7"/>
<evidence type="ECO:0000256" key="1">
    <source>
        <dbReference type="SAM" id="MobiDB-lite"/>
    </source>
</evidence>